<name>W9KQ51_FUSOX</name>
<reference evidence="1" key="1">
    <citation type="submission" date="2011-06" db="EMBL/GenBank/DDBJ databases">
        <title>The Genome Sequence of Fusarium oxysporum Fo47.</title>
        <authorList>
            <consortium name="The Broad Institute Genome Sequencing Platform"/>
            <person name="Ma L.-J."/>
            <person name="Gale L.R."/>
            <person name="Schwartz D.C."/>
            <person name="Zhou S."/>
            <person name="Corby-Kistler H."/>
            <person name="Young S.K."/>
            <person name="Zeng Q."/>
            <person name="Gargeya S."/>
            <person name="Fitzgerald M."/>
            <person name="Haas B."/>
            <person name="Abouelleil A."/>
            <person name="Alvarado L."/>
            <person name="Arachchi H.M."/>
            <person name="Berlin A."/>
            <person name="Brown A."/>
            <person name="Chapman S.B."/>
            <person name="Chen Z."/>
            <person name="Dunbar C."/>
            <person name="Freedman E."/>
            <person name="Gearin G."/>
            <person name="Gellesch M."/>
            <person name="Goldberg J."/>
            <person name="Griggs A."/>
            <person name="Gujja S."/>
            <person name="Heiman D."/>
            <person name="Howarth C."/>
            <person name="Larson L."/>
            <person name="Lui A."/>
            <person name="MacDonald P.J.P."/>
            <person name="Mehta T."/>
            <person name="Montmayeur A."/>
            <person name="Murphy C."/>
            <person name="Neiman D."/>
            <person name="Pearson M."/>
            <person name="Priest M."/>
            <person name="Roberts A."/>
            <person name="Saif S."/>
            <person name="Shea T."/>
            <person name="Shenoy N."/>
            <person name="Sisk P."/>
            <person name="Stolte C."/>
            <person name="Sykes S."/>
            <person name="Wortman J."/>
            <person name="Nusbaum C."/>
            <person name="Birren B."/>
        </authorList>
    </citation>
    <scope>NUCLEOTIDE SEQUENCE [LARGE SCALE GENOMIC DNA]</scope>
    <source>
        <strain evidence="1">Fo47</strain>
    </source>
</reference>
<gene>
    <name evidence="1" type="ORF">FOZG_05441</name>
</gene>
<dbReference type="EMBL" id="JH717898">
    <property type="protein sequence ID" value="EWZ44864.1"/>
    <property type="molecule type" value="Genomic_DNA"/>
</dbReference>
<reference evidence="1" key="2">
    <citation type="submission" date="2012-06" db="EMBL/GenBank/DDBJ databases">
        <title>Annotation of the Genome Sequence of Fusarium oxysporum Fo47.</title>
        <authorList>
            <consortium name="The Broad Institute Genomics Platform"/>
            <person name="Ma L.-J."/>
            <person name="Corby-Kistler H."/>
            <person name="Broz K."/>
            <person name="Gale L.R."/>
            <person name="Jonkers W."/>
            <person name="O'Donnell K."/>
            <person name="Ploetz R."/>
            <person name="Steinberg C."/>
            <person name="Schwartz D.C."/>
            <person name="VanEtten H."/>
            <person name="Zhou S."/>
            <person name="Young S.K."/>
            <person name="Zeng Q."/>
            <person name="Gargeya S."/>
            <person name="Fitzgerald M."/>
            <person name="Abouelleil A."/>
            <person name="Alvarado L."/>
            <person name="Chapman S.B."/>
            <person name="Gainer-Dewar J."/>
            <person name="Goldberg J."/>
            <person name="Griggs A."/>
            <person name="Gujja S."/>
            <person name="Hansen M."/>
            <person name="Howarth C."/>
            <person name="Imamovic A."/>
            <person name="Ireland A."/>
            <person name="Larimer J."/>
            <person name="McCowan C."/>
            <person name="Murphy C."/>
            <person name="Pearson M."/>
            <person name="Poon T.W."/>
            <person name="Priest M."/>
            <person name="Roberts A."/>
            <person name="Saif S."/>
            <person name="Shea T."/>
            <person name="Sykes S."/>
            <person name="Wortman J."/>
            <person name="Nusbaum C."/>
            <person name="Birren B."/>
        </authorList>
    </citation>
    <scope>NUCLEOTIDE SEQUENCE</scope>
    <source>
        <strain evidence="1">Fo47</strain>
    </source>
</reference>
<dbReference type="HOGENOM" id="CLU_1777528_0_0_1"/>
<dbReference type="AlphaFoldDB" id="W9KQ51"/>
<organism evidence="1">
    <name type="scientific">Fusarium oxysporum Fo47</name>
    <dbReference type="NCBI Taxonomy" id="660027"/>
    <lineage>
        <taxon>Eukaryota</taxon>
        <taxon>Fungi</taxon>
        <taxon>Dikarya</taxon>
        <taxon>Ascomycota</taxon>
        <taxon>Pezizomycotina</taxon>
        <taxon>Sordariomycetes</taxon>
        <taxon>Hypocreomycetidae</taxon>
        <taxon>Hypocreales</taxon>
        <taxon>Nectriaceae</taxon>
        <taxon>Fusarium</taxon>
        <taxon>Fusarium oxysporum species complex</taxon>
    </lineage>
</organism>
<protein>
    <submittedName>
        <fullName evidence="1">Uncharacterized protein</fullName>
    </submittedName>
</protein>
<dbReference type="Proteomes" id="UP000030766">
    <property type="component" value="Unassembled WGS sequence"/>
</dbReference>
<accession>W9KQ51</accession>
<dbReference type="VEuPathDB" id="FungiDB:FOZG_05441"/>
<sequence length="146" mass="16679">MLGFKYLCTDLELLSFKVCLLSHSCLVTGFTLSMRSKISLCNDYLVFDLLFFLCCRTLHGSVTIIRSFLRQGIIPMTPLLIFKIQQTHEITRTGLGLGRWNPETRVSSARTLVDISTYDSQLPFQPTMLSFIRSKNQKRILPRPGT</sequence>
<evidence type="ECO:0000313" key="1">
    <source>
        <dbReference type="EMBL" id="EWZ44864.1"/>
    </source>
</evidence>
<proteinExistence type="predicted"/>